<keyword evidence="5 12" id="KW-1133">Transmembrane helix</keyword>
<evidence type="ECO:0000313" key="13">
    <source>
        <dbReference type="EMBL" id="MVO77431.1"/>
    </source>
</evidence>
<dbReference type="Pfam" id="PF02628">
    <property type="entry name" value="COX15-CtaA"/>
    <property type="match status" value="1"/>
</dbReference>
<comment type="cofactor">
    <cofactor evidence="1 12">
        <name>heme b</name>
        <dbReference type="ChEBI" id="CHEBI:60344"/>
    </cofactor>
</comment>
<dbReference type="InterPro" id="IPR003780">
    <property type="entry name" value="COX15/CtaA_fam"/>
</dbReference>
<feature type="binding site" description="axial binding residue" evidence="12">
    <location>
        <position position="285"/>
    </location>
    <ligand>
        <name>heme</name>
        <dbReference type="ChEBI" id="CHEBI:30413"/>
    </ligand>
    <ligandPart>
        <name>Fe</name>
        <dbReference type="ChEBI" id="CHEBI:18248"/>
    </ligandPart>
</feature>
<gene>
    <name evidence="12" type="primary">ctaA</name>
    <name evidence="13" type="ORF">GON01_05690</name>
</gene>
<feature type="transmembrane region" description="Helical" evidence="12">
    <location>
        <begin position="227"/>
        <end position="250"/>
    </location>
</feature>
<keyword evidence="14" id="KW-1185">Reference proteome</keyword>
<feature type="transmembrane region" description="Helical" evidence="12">
    <location>
        <begin position="339"/>
        <end position="357"/>
    </location>
</feature>
<dbReference type="GO" id="GO:0046872">
    <property type="term" value="F:metal ion binding"/>
    <property type="evidence" value="ECO:0007669"/>
    <property type="project" value="UniProtKB-KW"/>
</dbReference>
<keyword evidence="9 12" id="KW-0472">Membrane</keyword>
<dbReference type="GO" id="GO:0006784">
    <property type="term" value="P:heme A biosynthetic process"/>
    <property type="evidence" value="ECO:0007669"/>
    <property type="project" value="UniProtKB-UniRule"/>
</dbReference>
<dbReference type="AlphaFoldDB" id="A0A6I4J1M0"/>
<evidence type="ECO:0000313" key="14">
    <source>
        <dbReference type="Proteomes" id="UP000441389"/>
    </source>
</evidence>
<keyword evidence="3 12" id="KW-0812">Transmembrane</keyword>
<feature type="transmembrane region" description="Helical" evidence="12">
    <location>
        <begin position="124"/>
        <end position="142"/>
    </location>
</feature>
<dbReference type="InterPro" id="IPR023754">
    <property type="entry name" value="HemeA_Synthase_type2"/>
</dbReference>
<evidence type="ECO:0000256" key="4">
    <source>
        <dbReference type="ARBA" id="ARBA00022723"/>
    </source>
</evidence>
<dbReference type="PANTHER" id="PTHR23289:SF2">
    <property type="entry name" value="CYTOCHROME C OXIDASE ASSEMBLY PROTEIN COX15 HOMOLOG"/>
    <property type="match status" value="1"/>
</dbReference>
<feature type="transmembrane region" description="Helical" evidence="12">
    <location>
        <begin position="184"/>
        <end position="206"/>
    </location>
</feature>
<dbReference type="PANTHER" id="PTHR23289">
    <property type="entry name" value="CYTOCHROME C OXIDASE ASSEMBLY PROTEIN COX15"/>
    <property type="match status" value="1"/>
</dbReference>
<dbReference type="GO" id="GO:0120547">
    <property type="term" value="F:heme A synthase activity"/>
    <property type="evidence" value="ECO:0007669"/>
    <property type="project" value="UniProtKB-EC"/>
</dbReference>
<feature type="transmembrane region" description="Helical" evidence="12">
    <location>
        <begin position="287"/>
        <end position="303"/>
    </location>
</feature>
<protein>
    <recommendedName>
        <fullName evidence="12">Heme A synthase</fullName>
        <shortName evidence="12">HAS</shortName>
        <ecNumber evidence="12">1.17.99.9</ecNumber>
    </recommendedName>
    <alternativeName>
        <fullName evidence="12">Cytochrome aa3-controlling protein</fullName>
    </alternativeName>
</protein>
<comment type="subunit">
    <text evidence="12">Interacts with CtaB.</text>
</comment>
<evidence type="ECO:0000256" key="12">
    <source>
        <dbReference type="HAMAP-Rule" id="MF_01665"/>
    </source>
</evidence>
<sequence>MARSGDGYNISSDDEGLVSLPHPSQSHRVTARSPRPLALSWWLLSVAALVFLMVVVGGITRLTESGLSITEWKPVAGTLPPLTHTDWERAFALYKDTEQYRALNQGMTLGDFQFIFFWEFVHRLLGRLIGVAFALPLIWFAVKRQIPEGYGWRLVALLALGGLQGAIGWWMVESGLAGRTEVSHYRLAVHLMTALFIFAGLIWTALDLRTLARDPRSRPARLGPLAAGMLVVLAIQILLGAWTAGLRAGLAASDWPLMNGRFFPEVSPDWPWNMANDPFLVQWEHRWWAWVAVAALVVLARMARKIDRRASIALHTAFGTQIILGIATIMTGVDLTLAVLHQAVAALVVGSAIWCAHAPGRRR</sequence>
<keyword evidence="12" id="KW-1003">Cell membrane</keyword>
<evidence type="ECO:0000256" key="11">
    <source>
        <dbReference type="ARBA" id="ARBA00048044"/>
    </source>
</evidence>
<dbReference type="Proteomes" id="UP000441389">
    <property type="component" value="Unassembled WGS sequence"/>
</dbReference>
<feature type="transmembrane region" description="Helical" evidence="12">
    <location>
        <begin position="312"/>
        <end position="333"/>
    </location>
</feature>
<evidence type="ECO:0000256" key="1">
    <source>
        <dbReference type="ARBA" id="ARBA00001970"/>
    </source>
</evidence>
<dbReference type="HAMAP" id="MF_01665">
    <property type="entry name" value="HemeA_synth_type2"/>
    <property type="match status" value="1"/>
</dbReference>
<comment type="catalytic activity">
    <reaction evidence="11">
        <text>Fe(II)-heme o + 2 A + H2O = Fe(II)-heme a + 2 AH2</text>
        <dbReference type="Rhea" id="RHEA:63388"/>
        <dbReference type="ChEBI" id="CHEBI:13193"/>
        <dbReference type="ChEBI" id="CHEBI:15377"/>
        <dbReference type="ChEBI" id="CHEBI:17499"/>
        <dbReference type="ChEBI" id="CHEBI:60530"/>
        <dbReference type="ChEBI" id="CHEBI:61715"/>
        <dbReference type="EC" id="1.17.99.9"/>
    </reaction>
    <physiologicalReaction direction="left-to-right" evidence="11">
        <dbReference type="Rhea" id="RHEA:63389"/>
    </physiologicalReaction>
</comment>
<comment type="caution">
    <text evidence="13">The sequence shown here is derived from an EMBL/GenBank/DDBJ whole genome shotgun (WGS) entry which is preliminary data.</text>
</comment>
<feature type="transmembrane region" description="Helical" evidence="12">
    <location>
        <begin position="154"/>
        <end position="172"/>
    </location>
</feature>
<evidence type="ECO:0000256" key="10">
    <source>
        <dbReference type="ARBA" id="ARBA00044501"/>
    </source>
</evidence>
<feature type="transmembrane region" description="Helical" evidence="12">
    <location>
        <begin position="37"/>
        <end position="59"/>
    </location>
</feature>
<accession>A0A6I4J1M0</accession>
<keyword evidence="4 12" id="KW-0479">Metal-binding</keyword>
<comment type="pathway">
    <text evidence="10 12">Porphyrin-containing compound metabolism; heme A biosynthesis; heme A from heme O: step 1/1.</text>
</comment>
<reference evidence="13 14" key="1">
    <citation type="submission" date="2019-12" db="EMBL/GenBank/DDBJ databases">
        <authorList>
            <person name="Huq M.A."/>
        </authorList>
    </citation>
    <scope>NUCLEOTIDE SEQUENCE [LARGE SCALE GENOMIC DNA]</scope>
    <source>
        <strain evidence="13 14">MAH-20</strain>
    </source>
</reference>
<name>A0A6I4J1M0_9SPHN</name>
<comment type="function">
    <text evidence="12">Catalyzes the conversion of heme O to heme A by two successive hydroxylations of the methyl group at C8. The first hydroxylation forms heme I, the second hydroxylation results in an unstable dihydroxymethyl group, which spontaneously dehydrates, resulting in the formyl group of heme A.</text>
</comment>
<keyword evidence="7 12" id="KW-0408">Iron</keyword>
<organism evidence="13 14">
    <name type="scientific">Sphingomonas horti</name>
    <dbReference type="NCBI Taxonomy" id="2682842"/>
    <lineage>
        <taxon>Bacteria</taxon>
        <taxon>Pseudomonadati</taxon>
        <taxon>Pseudomonadota</taxon>
        <taxon>Alphaproteobacteria</taxon>
        <taxon>Sphingomonadales</taxon>
        <taxon>Sphingomonadaceae</taxon>
        <taxon>Sphingomonas</taxon>
    </lineage>
</organism>
<dbReference type="GO" id="GO:0005886">
    <property type="term" value="C:plasma membrane"/>
    <property type="evidence" value="ECO:0007669"/>
    <property type="project" value="UniProtKB-SubCell"/>
</dbReference>
<evidence type="ECO:0000256" key="7">
    <source>
        <dbReference type="ARBA" id="ARBA00023004"/>
    </source>
</evidence>
<dbReference type="EMBL" id="WQMS01000006">
    <property type="protein sequence ID" value="MVO77431.1"/>
    <property type="molecule type" value="Genomic_DNA"/>
</dbReference>
<keyword evidence="6 12" id="KW-0560">Oxidoreductase</keyword>
<dbReference type="EC" id="1.17.99.9" evidence="12"/>
<evidence type="ECO:0000256" key="6">
    <source>
        <dbReference type="ARBA" id="ARBA00023002"/>
    </source>
</evidence>
<comment type="subcellular location">
    <subcellularLocation>
        <location evidence="12">Cell membrane</location>
        <topology evidence="12">Multi-pass membrane protein</topology>
    </subcellularLocation>
    <subcellularLocation>
        <location evidence="2">Membrane</location>
        <topology evidence="2">Multi-pass membrane protein</topology>
    </subcellularLocation>
</comment>
<evidence type="ECO:0000256" key="2">
    <source>
        <dbReference type="ARBA" id="ARBA00004141"/>
    </source>
</evidence>
<evidence type="ECO:0000256" key="5">
    <source>
        <dbReference type="ARBA" id="ARBA00022989"/>
    </source>
</evidence>
<evidence type="ECO:0000256" key="8">
    <source>
        <dbReference type="ARBA" id="ARBA00023133"/>
    </source>
</evidence>
<dbReference type="UniPathway" id="UPA00269">
    <property type="reaction ID" value="UER00713"/>
</dbReference>
<evidence type="ECO:0000256" key="9">
    <source>
        <dbReference type="ARBA" id="ARBA00023136"/>
    </source>
</evidence>
<feature type="binding site" description="axial binding residue" evidence="12">
    <location>
        <position position="341"/>
    </location>
    <ligand>
        <name>heme</name>
        <dbReference type="ChEBI" id="CHEBI:30413"/>
    </ligand>
    <ligandPart>
        <name>Fe</name>
        <dbReference type="ChEBI" id="CHEBI:18248"/>
    </ligandPart>
</feature>
<evidence type="ECO:0000256" key="3">
    <source>
        <dbReference type="ARBA" id="ARBA00022692"/>
    </source>
</evidence>
<keyword evidence="8 12" id="KW-0350">Heme biosynthesis</keyword>
<proteinExistence type="inferred from homology"/>
<comment type="similarity">
    <text evidence="12">Belongs to the COX15/CtaA family. Type 2 subfamily.</text>
</comment>